<dbReference type="KEGG" id="mhu:Mhun_2972"/>
<dbReference type="HOGENOM" id="CLU_1830602_0_0_2"/>
<gene>
    <name evidence="1" type="ordered locus">Mhun_2972</name>
</gene>
<name>Q2FSC6_METHJ</name>
<evidence type="ECO:0000313" key="1">
    <source>
        <dbReference type="EMBL" id="ABD42659.1"/>
    </source>
</evidence>
<protein>
    <submittedName>
        <fullName evidence="1">Uncharacterized protein</fullName>
    </submittedName>
</protein>
<dbReference type="EMBL" id="CP000254">
    <property type="protein sequence ID" value="ABD42659.1"/>
    <property type="molecule type" value="Genomic_DNA"/>
</dbReference>
<evidence type="ECO:0000313" key="2">
    <source>
        <dbReference type="Proteomes" id="UP000001941"/>
    </source>
</evidence>
<sequence length="140" mass="15362">MCMKLNHRPQMRWGLGIICGICLFLMISGVSALPQEERVPTIISIALDPAHPQIGQPFYITGTLISSTGEPLGNKWITLESTAAGATPGKFQYLKVTRTERDGSYMFFRPAASPPEDLQVRFKGLYPYAASVSDVVTAKK</sequence>
<dbReference type="EnsemblBacteria" id="ABD42659">
    <property type="protein sequence ID" value="ABD42659"/>
    <property type="gene ID" value="Mhun_2972"/>
</dbReference>
<reference evidence="2" key="1">
    <citation type="journal article" date="2016" name="Stand. Genomic Sci.">
        <title>Complete genome sequence of Methanospirillum hungatei type strain JF1.</title>
        <authorList>
            <person name="Gunsalus R.P."/>
            <person name="Cook L.E."/>
            <person name="Crable B."/>
            <person name="Rohlin L."/>
            <person name="McDonald E."/>
            <person name="Mouttaki H."/>
            <person name="Sieber J.R."/>
            <person name="Poweleit N."/>
            <person name="Zhou H."/>
            <person name="Lapidus A.L."/>
            <person name="Daligault H.E."/>
            <person name="Land M."/>
            <person name="Gilna P."/>
            <person name="Ivanova N."/>
            <person name="Kyrpides N."/>
            <person name="Culley D.E."/>
            <person name="McInerney M.J."/>
        </authorList>
    </citation>
    <scope>NUCLEOTIDE SEQUENCE [LARGE SCALE GENOMIC DNA]</scope>
    <source>
        <strain evidence="2">ATCC 27890 / DSM 864 / NBRC 100397 / JF-1</strain>
    </source>
</reference>
<accession>Q2FSC6</accession>
<proteinExistence type="predicted"/>
<dbReference type="AlphaFoldDB" id="Q2FSC6"/>
<dbReference type="Proteomes" id="UP000001941">
    <property type="component" value="Chromosome"/>
</dbReference>
<keyword evidence="2" id="KW-1185">Reference proteome</keyword>
<organism evidence="1 2">
    <name type="scientific">Methanospirillum hungatei JF-1 (strain ATCC 27890 / DSM 864 / NBRC 100397 / JF-1)</name>
    <dbReference type="NCBI Taxonomy" id="323259"/>
    <lineage>
        <taxon>Archaea</taxon>
        <taxon>Methanobacteriati</taxon>
        <taxon>Methanobacteriota</taxon>
        <taxon>Stenosarchaea group</taxon>
        <taxon>Methanomicrobia</taxon>
        <taxon>Methanomicrobiales</taxon>
        <taxon>Methanospirillaceae</taxon>
        <taxon>Methanospirillum</taxon>
    </lineage>
</organism>
<dbReference type="InParanoid" id="Q2FSC6"/>